<evidence type="ECO:0000256" key="7">
    <source>
        <dbReference type="ARBA" id="ARBA00022840"/>
    </source>
</evidence>
<comment type="cofactor">
    <cofactor evidence="1">
        <name>Zn(2+)</name>
        <dbReference type="ChEBI" id="CHEBI:29105"/>
    </cofactor>
</comment>
<dbReference type="GO" id="GO:0006508">
    <property type="term" value="P:proteolysis"/>
    <property type="evidence" value="ECO:0007669"/>
    <property type="project" value="UniProtKB-KW"/>
</dbReference>
<evidence type="ECO:0000256" key="6">
    <source>
        <dbReference type="ARBA" id="ARBA00022833"/>
    </source>
</evidence>
<evidence type="ECO:0000256" key="9">
    <source>
        <dbReference type="SAM" id="Phobius"/>
    </source>
</evidence>
<dbReference type="SUPFAM" id="SSF140990">
    <property type="entry name" value="FtsH protease domain-like"/>
    <property type="match status" value="1"/>
</dbReference>
<dbReference type="Gene3D" id="1.20.58.760">
    <property type="entry name" value="Peptidase M41"/>
    <property type="match status" value="1"/>
</dbReference>
<evidence type="ECO:0000256" key="8">
    <source>
        <dbReference type="ARBA" id="ARBA00023049"/>
    </source>
</evidence>
<keyword evidence="11" id="KW-0131">Cell cycle</keyword>
<evidence type="ECO:0000256" key="2">
    <source>
        <dbReference type="ARBA" id="ARBA00022670"/>
    </source>
</evidence>
<dbReference type="Gene3D" id="3.40.50.300">
    <property type="entry name" value="P-loop containing nucleotide triphosphate hydrolases"/>
    <property type="match status" value="1"/>
</dbReference>
<dbReference type="CDD" id="cd19501">
    <property type="entry name" value="RecA-like_FtsH"/>
    <property type="match status" value="1"/>
</dbReference>
<dbReference type="Gene3D" id="1.10.8.60">
    <property type="match status" value="1"/>
</dbReference>
<keyword evidence="6" id="KW-0862">Zinc</keyword>
<feature type="transmembrane region" description="Helical" evidence="9">
    <location>
        <begin position="103"/>
        <end position="121"/>
    </location>
</feature>
<dbReference type="EMBL" id="FPHL01000017">
    <property type="protein sequence ID" value="SFV58681.1"/>
    <property type="molecule type" value="Genomic_DNA"/>
</dbReference>
<dbReference type="PROSITE" id="PS00674">
    <property type="entry name" value="AAA"/>
    <property type="match status" value="1"/>
</dbReference>
<dbReference type="GO" id="GO:0030163">
    <property type="term" value="P:protein catabolic process"/>
    <property type="evidence" value="ECO:0007669"/>
    <property type="project" value="TreeGrafter"/>
</dbReference>
<evidence type="ECO:0000256" key="1">
    <source>
        <dbReference type="ARBA" id="ARBA00001947"/>
    </source>
</evidence>
<evidence type="ECO:0000313" key="11">
    <source>
        <dbReference type="EMBL" id="SFV58681.1"/>
    </source>
</evidence>
<dbReference type="GO" id="GO:0051301">
    <property type="term" value="P:cell division"/>
    <property type="evidence" value="ECO:0007669"/>
    <property type="project" value="UniProtKB-KW"/>
</dbReference>
<dbReference type="GO" id="GO:0005737">
    <property type="term" value="C:cytoplasm"/>
    <property type="evidence" value="ECO:0007669"/>
    <property type="project" value="UniProtKB-ARBA"/>
</dbReference>
<dbReference type="InterPro" id="IPR003959">
    <property type="entry name" value="ATPase_AAA_core"/>
</dbReference>
<name>A0A1W1BYZ2_9ZZZZ</name>
<dbReference type="InterPro" id="IPR003593">
    <property type="entry name" value="AAA+_ATPase"/>
</dbReference>
<dbReference type="GO" id="GO:0005886">
    <property type="term" value="C:plasma membrane"/>
    <property type="evidence" value="ECO:0007669"/>
    <property type="project" value="TreeGrafter"/>
</dbReference>
<dbReference type="SUPFAM" id="SSF52540">
    <property type="entry name" value="P-loop containing nucleoside triphosphate hydrolases"/>
    <property type="match status" value="1"/>
</dbReference>
<protein>
    <submittedName>
        <fullName evidence="11">Cell division protein FtsH</fullName>
        <ecNumber evidence="11">3.4.24.-</ecNumber>
    </submittedName>
</protein>
<dbReference type="GO" id="GO:0046872">
    <property type="term" value="F:metal ion binding"/>
    <property type="evidence" value="ECO:0007669"/>
    <property type="project" value="UniProtKB-KW"/>
</dbReference>
<reference evidence="11" key="1">
    <citation type="submission" date="2016-10" db="EMBL/GenBank/DDBJ databases">
        <authorList>
            <person name="de Groot N.N."/>
        </authorList>
    </citation>
    <scope>NUCLEOTIDE SEQUENCE</scope>
</reference>
<evidence type="ECO:0000256" key="5">
    <source>
        <dbReference type="ARBA" id="ARBA00022801"/>
    </source>
</evidence>
<organism evidence="11">
    <name type="scientific">hydrothermal vent metagenome</name>
    <dbReference type="NCBI Taxonomy" id="652676"/>
    <lineage>
        <taxon>unclassified sequences</taxon>
        <taxon>metagenomes</taxon>
        <taxon>ecological metagenomes</taxon>
    </lineage>
</organism>
<keyword evidence="7" id="KW-0067">ATP-binding</keyword>
<dbReference type="Pfam" id="PF00004">
    <property type="entry name" value="AAA"/>
    <property type="match status" value="1"/>
</dbReference>
<gene>
    <name evidence="11" type="ORF">MNB_SV-10-990</name>
</gene>
<keyword evidence="3" id="KW-0479">Metal-binding</keyword>
<dbReference type="GO" id="GO:0004222">
    <property type="term" value="F:metalloendopeptidase activity"/>
    <property type="evidence" value="ECO:0007669"/>
    <property type="project" value="InterPro"/>
</dbReference>
<dbReference type="AlphaFoldDB" id="A0A1W1BYZ2"/>
<evidence type="ECO:0000256" key="3">
    <source>
        <dbReference type="ARBA" id="ARBA00022723"/>
    </source>
</evidence>
<evidence type="ECO:0000259" key="10">
    <source>
        <dbReference type="SMART" id="SM00382"/>
    </source>
</evidence>
<dbReference type="FunFam" id="3.40.50.300:FF:000352">
    <property type="entry name" value="ATP-dependent zinc metalloprotease FTSH 7, chloroplastic"/>
    <property type="match status" value="1"/>
</dbReference>
<dbReference type="PANTHER" id="PTHR23076">
    <property type="entry name" value="METALLOPROTEASE M41 FTSH"/>
    <property type="match status" value="1"/>
</dbReference>
<dbReference type="EC" id="3.4.24.-" evidence="11"/>
<dbReference type="InterPro" id="IPR027417">
    <property type="entry name" value="P-loop_NTPase"/>
</dbReference>
<keyword evidence="9" id="KW-0472">Membrane</keyword>
<proteinExistence type="predicted"/>
<keyword evidence="5 11" id="KW-0378">Hydrolase</keyword>
<dbReference type="InterPro" id="IPR003960">
    <property type="entry name" value="ATPase_AAA_CS"/>
</dbReference>
<accession>A0A1W1BYZ2</accession>
<feature type="transmembrane region" description="Helical" evidence="9">
    <location>
        <begin position="20"/>
        <end position="37"/>
    </location>
</feature>
<dbReference type="GO" id="GO:0004176">
    <property type="term" value="F:ATP-dependent peptidase activity"/>
    <property type="evidence" value="ECO:0007669"/>
    <property type="project" value="InterPro"/>
</dbReference>
<evidence type="ECO:0000256" key="4">
    <source>
        <dbReference type="ARBA" id="ARBA00022741"/>
    </source>
</evidence>
<keyword evidence="11" id="KW-0132">Cell division</keyword>
<dbReference type="GO" id="GO:0005524">
    <property type="term" value="F:ATP binding"/>
    <property type="evidence" value="ECO:0007669"/>
    <property type="project" value="UniProtKB-KW"/>
</dbReference>
<keyword evidence="2" id="KW-0645">Protease</keyword>
<dbReference type="InterPro" id="IPR037219">
    <property type="entry name" value="Peptidase_M41-like"/>
</dbReference>
<feature type="domain" description="AAA+ ATPase" evidence="10">
    <location>
        <begin position="191"/>
        <end position="327"/>
    </location>
</feature>
<dbReference type="GO" id="GO:0016887">
    <property type="term" value="F:ATP hydrolysis activity"/>
    <property type="evidence" value="ECO:0007669"/>
    <property type="project" value="InterPro"/>
</dbReference>
<sequence>MKATRHSFKTKLFGKKNIRIILSLFALIVFLLAYAALRDSDTLITHKQANLLYSKDKIKKVIVDGDYVHLVTQTHRYKIYKDAINTAAFFSKYPVEVKEDKGYLFDILLLVILLASIIYLFNMMRMNRLQQIRQIRGEREENAEMYEPIQALRSHVTFRDVAGIKDVKEELEEIIDFLREPKKYREMDIRLPKGVLLVGPPGVGKTLISKAVAGEAGVPFFYQSGASFVHIYVGMGAKRVSELFKKAKQMAPSIIFIDEIDAVGKSRGEFRNDEREATLNQLLTEMDGFEESSGVIVIGATNKIDVLDEALLRAGRFDRRIHISLPDLEERIKTLELYLAHKPNSVDIESVARMTVGFSSAALDTLTNEAAIYAMREGRKIVENSDFEAVKEKVLLGKRKILSFTEEERKIQAIYQGSKAVVATWLDVEFEKIGIVNTQLVRQEHEILSRSRLMNRIKVYLAGSIATKEHYNEQFTNASADIRQAKELLNKVIYTYAMSDNFVVTPLQEEALLRETVSEVTALVKTLEKAIAEVSDYLLQHENISHEECQEIMRVLF</sequence>
<dbReference type="Pfam" id="PF17862">
    <property type="entry name" value="AAA_lid_3"/>
    <property type="match status" value="1"/>
</dbReference>
<keyword evidence="9" id="KW-0812">Transmembrane</keyword>
<keyword evidence="8" id="KW-0482">Metalloprotease</keyword>
<dbReference type="PANTHER" id="PTHR23076:SF97">
    <property type="entry name" value="ATP-DEPENDENT ZINC METALLOPROTEASE YME1L1"/>
    <property type="match status" value="1"/>
</dbReference>
<dbReference type="InterPro" id="IPR041569">
    <property type="entry name" value="AAA_lid_3"/>
</dbReference>
<keyword evidence="4" id="KW-0547">Nucleotide-binding</keyword>
<dbReference type="SMART" id="SM00382">
    <property type="entry name" value="AAA"/>
    <property type="match status" value="1"/>
</dbReference>
<keyword evidence="9" id="KW-1133">Transmembrane helix</keyword>